<keyword evidence="1" id="KW-0812">Transmembrane</keyword>
<dbReference type="PANTHER" id="PTHR37309">
    <property type="entry name" value="SLR0284 PROTEIN"/>
    <property type="match status" value="1"/>
</dbReference>
<evidence type="ECO:0008006" key="4">
    <source>
        <dbReference type="Google" id="ProtNLM"/>
    </source>
</evidence>
<feature type="transmembrane region" description="Helical" evidence="1">
    <location>
        <begin position="29"/>
        <end position="50"/>
    </location>
</feature>
<proteinExistence type="predicted"/>
<dbReference type="AlphaFoldDB" id="A0A0G1ECE1"/>
<comment type="caution">
    <text evidence="2">The sequence shown here is derived from an EMBL/GenBank/DDBJ whole genome shotgun (WGS) entry which is preliminary data.</text>
</comment>
<accession>A0A0G1ECE1</accession>
<organism evidence="2 3">
    <name type="scientific">Candidatus Magasanikbacteria bacterium GW2011_GWE2_42_7</name>
    <dbReference type="NCBI Taxonomy" id="1619052"/>
    <lineage>
        <taxon>Bacteria</taxon>
        <taxon>Candidatus Magasanikiibacteriota</taxon>
    </lineage>
</organism>
<protein>
    <recommendedName>
        <fullName evidence="4">Phage holin family protein</fullName>
    </recommendedName>
</protein>
<dbReference type="PANTHER" id="PTHR37309:SF1">
    <property type="entry name" value="SLR0284 PROTEIN"/>
    <property type="match status" value="1"/>
</dbReference>
<evidence type="ECO:0000256" key="1">
    <source>
        <dbReference type="SAM" id="Phobius"/>
    </source>
</evidence>
<dbReference type="Proteomes" id="UP000033867">
    <property type="component" value="Unassembled WGS sequence"/>
</dbReference>
<reference evidence="2 3" key="1">
    <citation type="journal article" date="2015" name="Nature">
        <title>rRNA introns, odd ribosomes, and small enigmatic genomes across a large radiation of phyla.</title>
        <authorList>
            <person name="Brown C.T."/>
            <person name="Hug L.A."/>
            <person name="Thomas B.C."/>
            <person name="Sharon I."/>
            <person name="Castelle C.J."/>
            <person name="Singh A."/>
            <person name="Wilkins M.J."/>
            <person name="Williams K.H."/>
            <person name="Banfield J.F."/>
        </authorList>
    </citation>
    <scope>NUCLEOTIDE SEQUENCE [LARGE SCALE GENOMIC DNA]</scope>
</reference>
<name>A0A0G1ECE1_9BACT</name>
<feature type="transmembrane region" description="Helical" evidence="1">
    <location>
        <begin position="89"/>
        <end position="110"/>
    </location>
</feature>
<evidence type="ECO:0000313" key="2">
    <source>
        <dbReference type="EMBL" id="KKS72258.1"/>
    </source>
</evidence>
<sequence>MKLLLRWFLNALTIIAIAFYLPGVEVSGLYAALITALVLGLVNAIIRPVLFVLTLPINLLTLGLFTFVINGLLFWFVGSVVKGFEVAGFWPAFLGALILSLVSWLLGWTLKRNY</sequence>
<keyword evidence="1" id="KW-1133">Transmembrane helix</keyword>
<feature type="transmembrane region" description="Helical" evidence="1">
    <location>
        <begin position="57"/>
        <end position="77"/>
    </location>
</feature>
<feature type="transmembrane region" description="Helical" evidence="1">
    <location>
        <begin position="7"/>
        <end position="23"/>
    </location>
</feature>
<evidence type="ECO:0000313" key="3">
    <source>
        <dbReference type="Proteomes" id="UP000033867"/>
    </source>
</evidence>
<dbReference type="InterPro" id="IPR007165">
    <property type="entry name" value="Phage_holin_4_2"/>
</dbReference>
<gene>
    <name evidence="2" type="ORF">UV42_C0011G0016</name>
</gene>
<dbReference type="Pfam" id="PF04020">
    <property type="entry name" value="Phage_holin_4_2"/>
    <property type="match status" value="1"/>
</dbReference>
<dbReference type="EMBL" id="LCEK01000011">
    <property type="protein sequence ID" value="KKS72258.1"/>
    <property type="molecule type" value="Genomic_DNA"/>
</dbReference>
<keyword evidence="1" id="KW-0472">Membrane</keyword>